<dbReference type="EMBL" id="CM007651">
    <property type="protein sequence ID" value="ONI29128.1"/>
    <property type="molecule type" value="Genomic_DNA"/>
</dbReference>
<dbReference type="AlphaFoldDB" id="A0A251QZB6"/>
<dbReference type="CDD" id="cd00377">
    <property type="entry name" value="ICL_PEPM"/>
    <property type="match status" value="1"/>
</dbReference>
<organism evidence="2 3">
    <name type="scientific">Prunus persica</name>
    <name type="common">Peach</name>
    <name type="synonym">Amygdalus persica</name>
    <dbReference type="NCBI Taxonomy" id="3760"/>
    <lineage>
        <taxon>Eukaryota</taxon>
        <taxon>Viridiplantae</taxon>
        <taxon>Streptophyta</taxon>
        <taxon>Embryophyta</taxon>
        <taxon>Tracheophyta</taxon>
        <taxon>Spermatophyta</taxon>
        <taxon>Magnoliopsida</taxon>
        <taxon>eudicotyledons</taxon>
        <taxon>Gunneridae</taxon>
        <taxon>Pentapetalae</taxon>
        <taxon>rosids</taxon>
        <taxon>fabids</taxon>
        <taxon>Rosales</taxon>
        <taxon>Rosaceae</taxon>
        <taxon>Amygdaloideae</taxon>
        <taxon>Amygdaleae</taxon>
        <taxon>Prunus</taxon>
    </lineage>
</organism>
<sequence>MNLQPLVRSRCCTVSLPHTRSFNLSTKVPPSSNLTFGSSLHQRPLSASPAKRGVLQLVAAYSRGRESAPESPAKALRRILDLPGVHQAPACFDALSAKLVERAGFQCCLTSGFSISAARLGLPDTGLISYGEMVDQGQQITQAVSIPVIGDGDNGYGNAINVKRTVKGYIKAGFAGILLEDQISPKACGHTKGRKVVSREEAVIRIRAAVDARKESGSDIVIVARTDSRQAVSLDEALWRSRAFADAGADVLFIDALTSKEEMKAFCGISSPVPKMANMLEGGGKTPILNPLELEDVGYKLVTYPLSLIGVSIRAMQEALAGIRGGRIPPPGSMPSFEEVKEILGFNNYYDEEKRYSASITPLSSERYGSRGSFSGIWSRTLRVKITGRDGFEKLDVRIPAGFLDGITNIVPALGGVNIKELLNEAADEMGGKVLLDFNDTIGDRIQVFLE</sequence>
<dbReference type="GO" id="GO:0004451">
    <property type="term" value="F:isocitrate lyase activity"/>
    <property type="evidence" value="ECO:0007669"/>
    <property type="project" value="UniProtKB-EC"/>
</dbReference>
<dbReference type="SUPFAM" id="SSF51621">
    <property type="entry name" value="Phosphoenolpyruvate/pyruvate domain"/>
    <property type="match status" value="1"/>
</dbReference>
<protein>
    <submittedName>
        <fullName evidence="2">Uncharacterized protein</fullName>
    </submittedName>
</protein>
<dbReference type="InterPro" id="IPR040442">
    <property type="entry name" value="Pyrv_kinase-like_dom_sf"/>
</dbReference>
<dbReference type="PANTHER" id="PTHR42905:SF2">
    <property type="entry name" value="PHOSPHOENOLPYRUVATE CARBOXYLASE FAMILY PROTEIN"/>
    <property type="match status" value="1"/>
</dbReference>
<keyword evidence="3" id="KW-1185">Reference proteome</keyword>
<dbReference type="Gramene" id="ONI29128">
    <property type="protein sequence ID" value="ONI29128"/>
    <property type="gene ID" value="PRUPE_1G182700"/>
</dbReference>
<reference evidence="2 3" key="1">
    <citation type="journal article" date="2013" name="Nat. Genet.">
        <title>The high-quality draft genome of peach (Prunus persica) identifies unique patterns of genetic diversity, domestication and genome evolution.</title>
        <authorList>
            <consortium name="International Peach Genome Initiative"/>
            <person name="Verde I."/>
            <person name="Abbott A.G."/>
            <person name="Scalabrin S."/>
            <person name="Jung S."/>
            <person name="Shu S."/>
            <person name="Marroni F."/>
            <person name="Zhebentyayeva T."/>
            <person name="Dettori M.T."/>
            <person name="Grimwood J."/>
            <person name="Cattonaro F."/>
            <person name="Zuccolo A."/>
            <person name="Rossini L."/>
            <person name="Jenkins J."/>
            <person name="Vendramin E."/>
            <person name="Meisel L.A."/>
            <person name="Decroocq V."/>
            <person name="Sosinski B."/>
            <person name="Prochnik S."/>
            <person name="Mitros T."/>
            <person name="Policriti A."/>
            <person name="Cipriani G."/>
            <person name="Dondini L."/>
            <person name="Ficklin S."/>
            <person name="Goodstein D.M."/>
            <person name="Xuan P."/>
            <person name="Del Fabbro C."/>
            <person name="Aramini V."/>
            <person name="Copetti D."/>
            <person name="Gonzalez S."/>
            <person name="Horner D.S."/>
            <person name="Falchi R."/>
            <person name="Lucas S."/>
            <person name="Mica E."/>
            <person name="Maldonado J."/>
            <person name="Lazzari B."/>
            <person name="Bielenberg D."/>
            <person name="Pirona R."/>
            <person name="Miculan M."/>
            <person name="Barakat A."/>
            <person name="Testolin R."/>
            <person name="Stella A."/>
            <person name="Tartarini S."/>
            <person name="Tonutti P."/>
            <person name="Arus P."/>
            <person name="Orellana A."/>
            <person name="Wells C."/>
            <person name="Main D."/>
            <person name="Vizzotto G."/>
            <person name="Silva H."/>
            <person name="Salamini F."/>
            <person name="Schmutz J."/>
            <person name="Morgante M."/>
            <person name="Rokhsar D.S."/>
        </authorList>
    </citation>
    <scope>NUCLEOTIDE SEQUENCE [LARGE SCALE GENOMIC DNA]</scope>
    <source>
        <strain evidence="3">cv. Nemared</strain>
    </source>
</reference>
<evidence type="ECO:0000313" key="2">
    <source>
        <dbReference type="EMBL" id="ONI29128.1"/>
    </source>
</evidence>
<dbReference type="InterPro" id="IPR039556">
    <property type="entry name" value="ICL/PEPM"/>
</dbReference>
<name>A0A251QZB6_PRUPE</name>
<dbReference type="Proteomes" id="UP000006882">
    <property type="component" value="Chromosome G1"/>
</dbReference>
<dbReference type="InterPro" id="IPR015813">
    <property type="entry name" value="Pyrv/PenolPyrv_kinase-like_dom"/>
</dbReference>
<evidence type="ECO:0000313" key="3">
    <source>
        <dbReference type="Proteomes" id="UP000006882"/>
    </source>
</evidence>
<dbReference type="SMR" id="A0A251QZB6"/>
<dbReference type="PANTHER" id="PTHR42905">
    <property type="entry name" value="PHOSPHOENOLPYRUVATE CARBOXYLASE"/>
    <property type="match status" value="1"/>
</dbReference>
<proteinExistence type="predicted"/>
<dbReference type="Gene3D" id="3.20.20.60">
    <property type="entry name" value="Phosphoenolpyruvate-binding domains"/>
    <property type="match status" value="1"/>
</dbReference>
<accession>A0A251QZB6</accession>
<dbReference type="Pfam" id="PF13714">
    <property type="entry name" value="PEP_mutase"/>
    <property type="match status" value="1"/>
</dbReference>
<gene>
    <name evidence="2" type="ORF">PRUPE_1G182700</name>
</gene>
<evidence type="ECO:0000256" key="1">
    <source>
        <dbReference type="ARBA" id="ARBA00023531"/>
    </source>
</evidence>
<comment type="catalytic activity">
    <reaction evidence="1">
        <text>D-threo-isocitrate = glyoxylate + succinate</text>
        <dbReference type="Rhea" id="RHEA:13245"/>
        <dbReference type="ChEBI" id="CHEBI:15562"/>
        <dbReference type="ChEBI" id="CHEBI:30031"/>
        <dbReference type="ChEBI" id="CHEBI:36655"/>
        <dbReference type="EC" id="4.1.3.1"/>
    </reaction>
</comment>